<accession>A0A0C3BUG9</accession>
<dbReference type="EMBL" id="KN831815">
    <property type="protein sequence ID" value="KIM35704.1"/>
    <property type="molecule type" value="Genomic_DNA"/>
</dbReference>
<dbReference type="InterPro" id="IPR040521">
    <property type="entry name" value="KDZ"/>
</dbReference>
<dbReference type="Proteomes" id="UP000053424">
    <property type="component" value="Unassembled WGS sequence"/>
</dbReference>
<organism evidence="2 3">
    <name type="scientific">Hebeloma cylindrosporum</name>
    <dbReference type="NCBI Taxonomy" id="76867"/>
    <lineage>
        <taxon>Eukaryota</taxon>
        <taxon>Fungi</taxon>
        <taxon>Dikarya</taxon>
        <taxon>Basidiomycota</taxon>
        <taxon>Agaricomycotina</taxon>
        <taxon>Agaricomycetes</taxon>
        <taxon>Agaricomycetidae</taxon>
        <taxon>Agaricales</taxon>
        <taxon>Agaricineae</taxon>
        <taxon>Hymenogastraceae</taxon>
        <taxon>Hebeloma</taxon>
    </lineage>
</organism>
<feature type="non-terminal residue" evidence="2">
    <location>
        <position position="1"/>
    </location>
</feature>
<sequence length="306" mass="35506">MRARLFPATMTQPTTAFTFRVLQQFHIHHLVSKESAYDFVGSLRRLTDNAFAHSTPDVYPQFKLVMRVWRLLIATKRLGQHLEIDSFLPHRREDNLIVHCPTCPEPHINMEDGFERTPHGNHHSNKYIKNSDPDDISLYDGRAYFPNDAEYRGYVESLANNPPEKTTCNHLAAINKQNRKKFKNMDITGIVNIQCSHVFIKSSVDLQLGEKFSNTDYGVSHAISNTRRRGQELTAQQIAFLAFVDRVLSYDIICGYSIYALDRFEAHFPDETWVKLNQLGGQTRQMNNGHRQDTIIDHHSYWNWSK</sequence>
<evidence type="ECO:0000259" key="1">
    <source>
        <dbReference type="Pfam" id="PF18803"/>
    </source>
</evidence>
<protein>
    <recommendedName>
        <fullName evidence="1">CxC2-like cysteine cluster KDZ transposase-associated domain-containing protein</fullName>
    </recommendedName>
</protein>
<dbReference type="AlphaFoldDB" id="A0A0C3BUG9"/>
<evidence type="ECO:0000313" key="2">
    <source>
        <dbReference type="EMBL" id="KIM35704.1"/>
    </source>
</evidence>
<dbReference type="STRING" id="686832.A0A0C3BUG9"/>
<name>A0A0C3BUG9_HEBCY</name>
<feature type="domain" description="CxC2-like cysteine cluster KDZ transposase-associated" evidence="1">
    <location>
        <begin position="1"/>
        <end position="50"/>
    </location>
</feature>
<proteinExistence type="predicted"/>
<dbReference type="InterPro" id="IPR041457">
    <property type="entry name" value="CxC2_KDZ-assoc"/>
</dbReference>
<gene>
    <name evidence="2" type="ORF">M413DRAFT_51930</name>
</gene>
<reference evidence="3" key="2">
    <citation type="submission" date="2015-01" db="EMBL/GenBank/DDBJ databases">
        <title>Evolutionary Origins and Diversification of the Mycorrhizal Mutualists.</title>
        <authorList>
            <consortium name="DOE Joint Genome Institute"/>
            <consortium name="Mycorrhizal Genomics Consortium"/>
            <person name="Kohler A."/>
            <person name="Kuo A."/>
            <person name="Nagy L.G."/>
            <person name="Floudas D."/>
            <person name="Copeland A."/>
            <person name="Barry K.W."/>
            <person name="Cichocki N."/>
            <person name="Veneault-Fourrey C."/>
            <person name="LaButti K."/>
            <person name="Lindquist E.A."/>
            <person name="Lipzen A."/>
            <person name="Lundell T."/>
            <person name="Morin E."/>
            <person name="Murat C."/>
            <person name="Riley R."/>
            <person name="Ohm R."/>
            <person name="Sun H."/>
            <person name="Tunlid A."/>
            <person name="Henrissat B."/>
            <person name="Grigoriev I.V."/>
            <person name="Hibbett D.S."/>
            <person name="Martin F."/>
        </authorList>
    </citation>
    <scope>NUCLEOTIDE SEQUENCE [LARGE SCALE GENOMIC DNA]</scope>
    <source>
        <strain evidence="3">h7</strain>
    </source>
</reference>
<evidence type="ECO:0000313" key="3">
    <source>
        <dbReference type="Proteomes" id="UP000053424"/>
    </source>
</evidence>
<reference evidence="2 3" key="1">
    <citation type="submission" date="2014-04" db="EMBL/GenBank/DDBJ databases">
        <authorList>
            <consortium name="DOE Joint Genome Institute"/>
            <person name="Kuo A."/>
            <person name="Gay G."/>
            <person name="Dore J."/>
            <person name="Kohler A."/>
            <person name="Nagy L.G."/>
            <person name="Floudas D."/>
            <person name="Copeland A."/>
            <person name="Barry K.W."/>
            <person name="Cichocki N."/>
            <person name="Veneault-Fourrey C."/>
            <person name="LaButti K."/>
            <person name="Lindquist E.A."/>
            <person name="Lipzen A."/>
            <person name="Lundell T."/>
            <person name="Morin E."/>
            <person name="Murat C."/>
            <person name="Sun H."/>
            <person name="Tunlid A."/>
            <person name="Henrissat B."/>
            <person name="Grigoriev I.V."/>
            <person name="Hibbett D.S."/>
            <person name="Martin F."/>
            <person name="Nordberg H.P."/>
            <person name="Cantor M.N."/>
            <person name="Hua S.X."/>
        </authorList>
    </citation>
    <scope>NUCLEOTIDE SEQUENCE [LARGE SCALE GENOMIC DNA]</scope>
    <source>
        <strain evidence="3">h7</strain>
    </source>
</reference>
<dbReference type="Pfam" id="PF18758">
    <property type="entry name" value="KDZ"/>
    <property type="match status" value="2"/>
</dbReference>
<dbReference type="Pfam" id="PF18803">
    <property type="entry name" value="CxC2"/>
    <property type="match status" value="1"/>
</dbReference>
<keyword evidence="3" id="KW-1185">Reference proteome</keyword>
<dbReference type="OrthoDB" id="3149508at2759"/>
<dbReference type="HOGENOM" id="CLU_003703_5_0_1"/>